<evidence type="ECO:0000256" key="5">
    <source>
        <dbReference type="ARBA" id="ARBA00022741"/>
    </source>
</evidence>
<dbReference type="InterPro" id="IPR005876">
    <property type="entry name" value="Co_trans_ATP-bd"/>
</dbReference>
<sequence>MLSTNNVSFKYEQGDWALEDISLNLSSGKVTGLIGANGSGKSTLFMILLGILKPNAGEVCWNGKPISYKKQDLYQLRQNVSIVFQDPDQQIFYTDIRSDIAFSLRNLGVAEDEITRRVNNALALVDAQHFADQPIQYLSFGQKKRVAIAGALVLDAPCILLDEPTAGLDPMGRQHIIEILQRVVAEGKQVVISSHDIDLIYQVCDEVYVLDRGHLLTHGATQEVFLQSDLIKQAGLVQPWLIRLHTEKGLPLYRTEQDFFEQSNLTEVVK</sequence>
<reference evidence="11 12" key="1">
    <citation type="submission" date="2021-01" db="EMBL/GenBank/DDBJ databases">
        <title>Entomomonas sp. F2A isolated from a house cricket (Acheta domesticus).</title>
        <authorList>
            <person name="Spergser J."/>
            <person name="Busse H.-J."/>
        </authorList>
    </citation>
    <scope>NUCLEOTIDE SEQUENCE [LARGE SCALE GENOMIC DNA]</scope>
    <source>
        <strain evidence="11 12">F2A</strain>
    </source>
</reference>
<evidence type="ECO:0000256" key="2">
    <source>
        <dbReference type="ARBA" id="ARBA00005417"/>
    </source>
</evidence>
<keyword evidence="5 9" id="KW-0547">Nucleotide-binding</keyword>
<dbReference type="InterPro" id="IPR027417">
    <property type="entry name" value="P-loop_NTPase"/>
</dbReference>
<dbReference type="CDD" id="cd03225">
    <property type="entry name" value="ABC_cobalt_CbiO_domain1"/>
    <property type="match status" value="1"/>
</dbReference>
<dbReference type="GO" id="GO:0006824">
    <property type="term" value="P:cobalt ion transport"/>
    <property type="evidence" value="ECO:0007669"/>
    <property type="project" value="InterPro"/>
</dbReference>
<accession>A0A974RXT2</accession>
<dbReference type="KEGG" id="eaz:JHT90_04300"/>
<dbReference type="NCBIfam" id="TIGR01166">
    <property type="entry name" value="cbiO"/>
    <property type="match status" value="1"/>
</dbReference>
<dbReference type="PROSITE" id="PS00211">
    <property type="entry name" value="ABC_TRANSPORTER_1"/>
    <property type="match status" value="1"/>
</dbReference>
<dbReference type="SUPFAM" id="SSF52540">
    <property type="entry name" value="P-loop containing nucleoside triphosphate hydrolases"/>
    <property type="match status" value="1"/>
</dbReference>
<protein>
    <recommendedName>
        <fullName evidence="9">ABC transporter ATP-binding protein</fullName>
    </recommendedName>
</protein>
<evidence type="ECO:0000256" key="4">
    <source>
        <dbReference type="ARBA" id="ARBA00022475"/>
    </source>
</evidence>
<dbReference type="GO" id="GO:0005524">
    <property type="term" value="F:ATP binding"/>
    <property type="evidence" value="ECO:0007669"/>
    <property type="project" value="UniProtKB-UniRule"/>
</dbReference>
<dbReference type="InterPro" id="IPR015856">
    <property type="entry name" value="ABC_transpr_CbiO/EcfA_su"/>
</dbReference>
<keyword evidence="8 9" id="KW-0472">Membrane</keyword>
<evidence type="ECO:0000256" key="1">
    <source>
        <dbReference type="ARBA" id="ARBA00004202"/>
    </source>
</evidence>
<comment type="similarity">
    <text evidence="2 9">Belongs to the ABC transporter superfamily.</text>
</comment>
<dbReference type="InterPro" id="IPR017871">
    <property type="entry name" value="ABC_transporter-like_CS"/>
</dbReference>
<evidence type="ECO:0000256" key="9">
    <source>
        <dbReference type="RuleBase" id="RU364103"/>
    </source>
</evidence>
<keyword evidence="3 9" id="KW-0813">Transport</keyword>
<name>A0A974RXT2_9GAMM</name>
<evidence type="ECO:0000256" key="8">
    <source>
        <dbReference type="ARBA" id="ARBA00023136"/>
    </source>
</evidence>
<dbReference type="Proteomes" id="UP000595278">
    <property type="component" value="Chromosome"/>
</dbReference>
<keyword evidence="4 9" id="KW-1003">Cell membrane</keyword>
<evidence type="ECO:0000313" key="12">
    <source>
        <dbReference type="Proteomes" id="UP000595278"/>
    </source>
</evidence>
<proteinExistence type="inferred from homology"/>
<evidence type="ECO:0000256" key="3">
    <source>
        <dbReference type="ARBA" id="ARBA00022448"/>
    </source>
</evidence>
<dbReference type="EMBL" id="CP067393">
    <property type="protein sequence ID" value="QQP86467.1"/>
    <property type="molecule type" value="Genomic_DNA"/>
</dbReference>
<comment type="function">
    <text evidence="9">Part of an ABC transporter complex. Responsible for energy coupling to the transport system.</text>
</comment>
<dbReference type="PROSITE" id="PS50893">
    <property type="entry name" value="ABC_TRANSPORTER_2"/>
    <property type="match status" value="1"/>
</dbReference>
<dbReference type="InterPro" id="IPR003593">
    <property type="entry name" value="AAA+_ATPase"/>
</dbReference>
<dbReference type="GO" id="GO:0042626">
    <property type="term" value="F:ATPase-coupled transmembrane transporter activity"/>
    <property type="evidence" value="ECO:0007669"/>
    <property type="project" value="TreeGrafter"/>
</dbReference>
<evidence type="ECO:0000259" key="10">
    <source>
        <dbReference type="PROSITE" id="PS50893"/>
    </source>
</evidence>
<dbReference type="PANTHER" id="PTHR43553">
    <property type="entry name" value="HEAVY METAL TRANSPORTER"/>
    <property type="match status" value="1"/>
</dbReference>
<comment type="subcellular location">
    <subcellularLocation>
        <location evidence="1 9">Cell membrane</location>
        <topology evidence="1 9">Peripheral membrane protein</topology>
    </subcellularLocation>
</comment>
<dbReference type="PANTHER" id="PTHR43553:SF24">
    <property type="entry name" value="ENERGY-COUPLING FACTOR TRANSPORTER ATP-BINDING PROTEIN ECFA1"/>
    <property type="match status" value="1"/>
</dbReference>
<organism evidence="11 12">
    <name type="scientific">Entomomonas asaccharolytica</name>
    <dbReference type="NCBI Taxonomy" id="2785331"/>
    <lineage>
        <taxon>Bacteria</taxon>
        <taxon>Pseudomonadati</taxon>
        <taxon>Pseudomonadota</taxon>
        <taxon>Gammaproteobacteria</taxon>
        <taxon>Pseudomonadales</taxon>
        <taxon>Pseudomonadaceae</taxon>
        <taxon>Entomomonas</taxon>
    </lineage>
</organism>
<dbReference type="GO" id="GO:0016887">
    <property type="term" value="F:ATP hydrolysis activity"/>
    <property type="evidence" value="ECO:0007669"/>
    <property type="project" value="InterPro"/>
</dbReference>
<dbReference type="Pfam" id="PF00005">
    <property type="entry name" value="ABC_tran"/>
    <property type="match status" value="1"/>
</dbReference>
<dbReference type="RefSeq" id="WP_201094557.1">
    <property type="nucleotide sequence ID" value="NZ_CP067393.1"/>
</dbReference>
<dbReference type="Gene3D" id="3.40.50.300">
    <property type="entry name" value="P-loop containing nucleotide triphosphate hydrolases"/>
    <property type="match status" value="1"/>
</dbReference>
<evidence type="ECO:0000256" key="6">
    <source>
        <dbReference type="ARBA" id="ARBA00022840"/>
    </source>
</evidence>
<dbReference type="FunFam" id="3.40.50.300:FF:000224">
    <property type="entry name" value="Energy-coupling factor transporter ATP-binding protein EcfA"/>
    <property type="match status" value="1"/>
</dbReference>
<gene>
    <name evidence="11" type="ORF">JHT90_04300</name>
</gene>
<dbReference type="InterPro" id="IPR003439">
    <property type="entry name" value="ABC_transporter-like_ATP-bd"/>
</dbReference>
<evidence type="ECO:0000256" key="7">
    <source>
        <dbReference type="ARBA" id="ARBA00022967"/>
    </source>
</evidence>
<feature type="domain" description="ABC transporter" evidence="10">
    <location>
        <begin position="2"/>
        <end position="237"/>
    </location>
</feature>
<dbReference type="SMART" id="SM00382">
    <property type="entry name" value="AAA"/>
    <property type="match status" value="1"/>
</dbReference>
<keyword evidence="7" id="KW-1278">Translocase</keyword>
<keyword evidence="12" id="KW-1185">Reference proteome</keyword>
<dbReference type="AlphaFoldDB" id="A0A974RXT2"/>
<dbReference type="InterPro" id="IPR050095">
    <property type="entry name" value="ECF_ABC_transporter_ATP-bd"/>
</dbReference>
<dbReference type="GO" id="GO:0043190">
    <property type="term" value="C:ATP-binding cassette (ABC) transporter complex"/>
    <property type="evidence" value="ECO:0007669"/>
    <property type="project" value="TreeGrafter"/>
</dbReference>
<keyword evidence="6 9" id="KW-0067">ATP-binding</keyword>
<evidence type="ECO:0000313" key="11">
    <source>
        <dbReference type="EMBL" id="QQP86467.1"/>
    </source>
</evidence>